<evidence type="ECO:0000259" key="1">
    <source>
        <dbReference type="Pfam" id="PF01814"/>
    </source>
</evidence>
<dbReference type="PANTHER" id="PTHR39966:SF1">
    <property type="entry name" value="HEMERYTHRIN-LIKE DOMAIN-CONTAINING PROTEIN"/>
    <property type="match status" value="1"/>
</dbReference>
<dbReference type="PANTHER" id="PTHR39966">
    <property type="entry name" value="BLL2471 PROTEIN-RELATED"/>
    <property type="match status" value="1"/>
</dbReference>
<comment type="caution">
    <text evidence="2">The sequence shown here is derived from an EMBL/GenBank/DDBJ whole genome shotgun (WGS) entry which is preliminary data.</text>
</comment>
<accession>A0ABW9G666</accession>
<evidence type="ECO:0000313" key="2">
    <source>
        <dbReference type="EMBL" id="MFM2484735.1"/>
    </source>
</evidence>
<dbReference type="Proteomes" id="UP001629953">
    <property type="component" value="Unassembled WGS sequence"/>
</dbReference>
<dbReference type="Pfam" id="PF01814">
    <property type="entry name" value="Hemerythrin"/>
    <property type="match status" value="1"/>
</dbReference>
<keyword evidence="3" id="KW-1185">Reference proteome</keyword>
<evidence type="ECO:0000313" key="3">
    <source>
        <dbReference type="Proteomes" id="UP001629953"/>
    </source>
</evidence>
<protein>
    <submittedName>
        <fullName evidence="2">Hemerythrin domain-containing protein</fullName>
    </submittedName>
</protein>
<dbReference type="EMBL" id="JBEQCT010000002">
    <property type="protein sequence ID" value="MFM2484735.1"/>
    <property type="molecule type" value="Genomic_DNA"/>
</dbReference>
<sequence>MLDSIKKDHINISSLLRVLEKKLHLIRSGQAVKYKLIADIITYMRDYADKYHHPKEDVIYEYYRKYRSDSEQLSNRLAQEHEQLCQLTVELADVLDLILLDAVIPLDQFSQKLEKYIQLQWDHLNYEENEVFPILKQSLLADDWRNIEQNWDYSGVVDPLFGGLVDKQFQELSERIHISES</sequence>
<organism evidence="2 3">
    <name type="scientific">Celerinatantimonas yamalensis</name>
    <dbReference type="NCBI Taxonomy" id="559956"/>
    <lineage>
        <taxon>Bacteria</taxon>
        <taxon>Pseudomonadati</taxon>
        <taxon>Pseudomonadota</taxon>
        <taxon>Gammaproteobacteria</taxon>
        <taxon>Celerinatantimonadaceae</taxon>
        <taxon>Celerinatantimonas</taxon>
    </lineage>
</organism>
<name>A0ABW9G666_9GAMM</name>
<dbReference type="CDD" id="cd12108">
    <property type="entry name" value="Hr-like"/>
    <property type="match status" value="1"/>
</dbReference>
<proteinExistence type="predicted"/>
<feature type="domain" description="Hemerythrin-like" evidence="1">
    <location>
        <begin position="2"/>
        <end position="135"/>
    </location>
</feature>
<reference evidence="2 3" key="1">
    <citation type="journal article" date="2013" name="Int. J. Syst. Evol. Microbiol.">
        <title>Celerinatantimonas yamalensis sp. nov., a cold-adapted diazotrophic bacterium from a cold permafrost brine.</title>
        <authorList>
            <person name="Shcherbakova V."/>
            <person name="Chuvilskaya N."/>
            <person name="Rivkina E."/>
            <person name="Demidov N."/>
            <person name="Uchaeva V."/>
            <person name="Suetin S."/>
            <person name="Suzina N."/>
            <person name="Gilichinsky D."/>
        </authorList>
    </citation>
    <scope>NUCLEOTIDE SEQUENCE [LARGE SCALE GENOMIC DNA]</scope>
    <source>
        <strain evidence="2 3">C7</strain>
    </source>
</reference>
<dbReference type="InterPro" id="IPR012312">
    <property type="entry name" value="Hemerythrin-like"/>
</dbReference>
<gene>
    <name evidence="2" type="ORF">ABUE30_06600</name>
</gene>
<dbReference type="RefSeq" id="WP_408622920.1">
    <property type="nucleotide sequence ID" value="NZ_JBEQCT010000002.1"/>
</dbReference>
<dbReference type="Gene3D" id="1.20.120.520">
    <property type="entry name" value="nmb1532 protein domain like"/>
    <property type="match status" value="1"/>
</dbReference>